<sequence>MQVNLNGKTILLGITGSISAYKACDLARLFVKAGAKVHVVMTPSSERFVSALTFEALTRNPVLTEKSECWSSELNHIDIGKKCDAFIVAPATANTLNKLSKGIADNILTQTALAYAGPMLVAPAANTQMLQNHYTAGSLKMLGVNDYTIIEPQNKLLACGDVGTGALAEPTEIFFETAKAVLKEIFWEDRRVVVTGGGTREKIDEVRYISNFSSGKMAKALCLQLYLKGADVCYITTMGNEGLPQSLYTIDVEDAKEMFEYTVDAIRVAKKGKMSKASMNSSDAPYLIQKEPYLFMVGAVADFTPKFPQQGKLKKSMVGEQWQIELKQTTDILSNINKEGLKTIAFKAEMDNEEGLNNAVNLLTQKGVDAVCYNLLKDATSFGGNENEITFITQKDQVILGRADKFTLAENILTHAKALLDD</sequence>
<dbReference type="InterPro" id="IPR007085">
    <property type="entry name" value="DNA/pantothenate-metab_flavo_C"/>
</dbReference>
<feature type="domain" description="DNA/pantothenate metabolism flavoprotein C-terminal" evidence="4">
    <location>
        <begin position="265"/>
        <end position="417"/>
    </location>
</feature>
<dbReference type="EC" id="4.1.1.36" evidence="5"/>
<evidence type="ECO:0000313" key="5">
    <source>
        <dbReference type="EMBL" id="SFV50373.1"/>
    </source>
</evidence>
<evidence type="ECO:0000256" key="1">
    <source>
        <dbReference type="ARBA" id="ARBA00022793"/>
    </source>
</evidence>
<dbReference type="PANTHER" id="PTHR14359:SF6">
    <property type="entry name" value="PHOSPHOPANTOTHENOYLCYSTEINE DECARBOXYLASE"/>
    <property type="match status" value="1"/>
</dbReference>
<dbReference type="HAMAP" id="MF_02225">
    <property type="entry name" value="CoaBC"/>
    <property type="match status" value="1"/>
</dbReference>
<dbReference type="GO" id="GO:0015941">
    <property type="term" value="P:pantothenate catabolic process"/>
    <property type="evidence" value="ECO:0007669"/>
    <property type="project" value="InterPro"/>
</dbReference>
<dbReference type="InterPro" id="IPR036551">
    <property type="entry name" value="Flavin_trans-like"/>
</dbReference>
<keyword evidence="5" id="KW-0436">Ligase</keyword>
<evidence type="ECO:0000259" key="4">
    <source>
        <dbReference type="Pfam" id="PF04127"/>
    </source>
</evidence>
<dbReference type="SUPFAM" id="SSF102645">
    <property type="entry name" value="CoaB-like"/>
    <property type="match status" value="1"/>
</dbReference>
<gene>
    <name evidence="5" type="ORF">MNB_SV-8-472</name>
</gene>
<name>A0A1W1B9X6_9ZZZZ</name>
<feature type="domain" description="Flavoprotein" evidence="3">
    <location>
        <begin position="8"/>
        <end position="155"/>
    </location>
</feature>
<proteinExistence type="inferred from homology"/>
<evidence type="ECO:0000256" key="2">
    <source>
        <dbReference type="ARBA" id="ARBA00023239"/>
    </source>
</evidence>
<dbReference type="EMBL" id="FPHD01000007">
    <property type="protein sequence ID" value="SFV50373.1"/>
    <property type="molecule type" value="Genomic_DNA"/>
</dbReference>
<dbReference type="GO" id="GO:0015937">
    <property type="term" value="P:coenzyme A biosynthetic process"/>
    <property type="evidence" value="ECO:0007669"/>
    <property type="project" value="InterPro"/>
</dbReference>
<dbReference type="SUPFAM" id="SSF52507">
    <property type="entry name" value="Homo-oligomeric flavin-containing Cys decarboxylases, HFCD"/>
    <property type="match status" value="1"/>
</dbReference>
<dbReference type="EC" id="6.3.2.5" evidence="5"/>
<dbReference type="InterPro" id="IPR005252">
    <property type="entry name" value="CoaBC"/>
</dbReference>
<dbReference type="GO" id="GO:0071513">
    <property type="term" value="C:phosphopantothenoylcysteine decarboxylase complex"/>
    <property type="evidence" value="ECO:0007669"/>
    <property type="project" value="TreeGrafter"/>
</dbReference>
<dbReference type="Pfam" id="PF04127">
    <property type="entry name" value="DFP"/>
    <property type="match status" value="1"/>
</dbReference>
<accession>A0A1W1B9X6</accession>
<dbReference type="InterPro" id="IPR035929">
    <property type="entry name" value="CoaB-like_sf"/>
</dbReference>
<dbReference type="AlphaFoldDB" id="A0A1W1B9X6"/>
<keyword evidence="1" id="KW-0210">Decarboxylase</keyword>
<dbReference type="GO" id="GO:0004632">
    <property type="term" value="F:phosphopantothenate--cysteine ligase activity"/>
    <property type="evidence" value="ECO:0007669"/>
    <property type="project" value="UniProtKB-EC"/>
</dbReference>
<keyword evidence="2 5" id="KW-0456">Lyase</keyword>
<evidence type="ECO:0000259" key="3">
    <source>
        <dbReference type="Pfam" id="PF02441"/>
    </source>
</evidence>
<reference evidence="5" key="1">
    <citation type="submission" date="2016-10" db="EMBL/GenBank/DDBJ databases">
        <authorList>
            <person name="de Groot N.N."/>
        </authorList>
    </citation>
    <scope>NUCLEOTIDE SEQUENCE</scope>
</reference>
<dbReference type="NCBIfam" id="TIGR00521">
    <property type="entry name" value="coaBC_dfp"/>
    <property type="match status" value="1"/>
</dbReference>
<dbReference type="PANTHER" id="PTHR14359">
    <property type="entry name" value="HOMO-OLIGOMERIC FLAVIN CONTAINING CYS DECARBOXYLASE FAMILY"/>
    <property type="match status" value="1"/>
</dbReference>
<dbReference type="InterPro" id="IPR003382">
    <property type="entry name" value="Flavoprotein"/>
</dbReference>
<protein>
    <submittedName>
        <fullName evidence="5">Phosphopantothenoylcysteine decarboxylase / Phosphopantothenoylcysteine synthetase</fullName>
        <ecNumber evidence="5">4.1.1.36</ecNumber>
        <ecNumber evidence="5">6.3.2.5</ecNumber>
    </submittedName>
</protein>
<organism evidence="5">
    <name type="scientific">hydrothermal vent metagenome</name>
    <dbReference type="NCBI Taxonomy" id="652676"/>
    <lineage>
        <taxon>unclassified sequences</taxon>
        <taxon>metagenomes</taxon>
        <taxon>ecological metagenomes</taxon>
    </lineage>
</organism>
<dbReference type="Gene3D" id="3.40.50.1950">
    <property type="entry name" value="Flavin prenyltransferase-like"/>
    <property type="match status" value="1"/>
</dbReference>
<dbReference type="GO" id="GO:0010181">
    <property type="term" value="F:FMN binding"/>
    <property type="evidence" value="ECO:0007669"/>
    <property type="project" value="InterPro"/>
</dbReference>
<dbReference type="Pfam" id="PF02441">
    <property type="entry name" value="Flavoprotein"/>
    <property type="match status" value="1"/>
</dbReference>
<dbReference type="GO" id="GO:0004633">
    <property type="term" value="F:phosphopantothenoylcysteine decarboxylase activity"/>
    <property type="evidence" value="ECO:0007669"/>
    <property type="project" value="UniProtKB-EC"/>
</dbReference>
<dbReference type="Gene3D" id="3.40.50.10300">
    <property type="entry name" value="CoaB-like"/>
    <property type="match status" value="1"/>
</dbReference>